<proteinExistence type="predicted"/>
<organism evidence="2 3">
    <name type="scientific">Pendulispora rubella</name>
    <dbReference type="NCBI Taxonomy" id="2741070"/>
    <lineage>
        <taxon>Bacteria</taxon>
        <taxon>Pseudomonadati</taxon>
        <taxon>Myxococcota</taxon>
        <taxon>Myxococcia</taxon>
        <taxon>Myxococcales</taxon>
        <taxon>Sorangiineae</taxon>
        <taxon>Pendulisporaceae</taxon>
        <taxon>Pendulispora</taxon>
    </lineage>
</organism>
<reference evidence="2" key="1">
    <citation type="submission" date="2021-12" db="EMBL/GenBank/DDBJ databases">
        <title>Discovery of the Pendulisporaceae a myxobacterial family with distinct sporulation behavior and unique specialized metabolism.</title>
        <authorList>
            <person name="Garcia R."/>
            <person name="Popoff A."/>
            <person name="Bader C.D."/>
            <person name="Loehr J."/>
            <person name="Walesch S."/>
            <person name="Walt C."/>
            <person name="Boldt J."/>
            <person name="Bunk B."/>
            <person name="Haeckl F.J.F.P.J."/>
            <person name="Gunesch A.P."/>
            <person name="Birkelbach J."/>
            <person name="Nuebel U."/>
            <person name="Pietschmann T."/>
            <person name="Bach T."/>
            <person name="Mueller R."/>
        </authorList>
    </citation>
    <scope>NUCLEOTIDE SEQUENCE</scope>
    <source>
        <strain evidence="2">MSr11367</strain>
    </source>
</reference>
<dbReference type="Proteomes" id="UP001374803">
    <property type="component" value="Chromosome"/>
</dbReference>
<sequence>MTATAFVACSLDEGGFGSAIDGPDGSIIPDANASDAKTDGSNDAGPGDANPNACPGGDFGKCTALKLPAGWVPIGYRDDGSSCPEGFETLPRVTTPIGGGSCTCDTAQREVVGTKCRATELRDLHWNNNASESCNDTVTNPNVTFPDGGCYPFESARIMNHFQATPLTTNATCTLQGVPNDAGVTAKSLKVCTSSSDSCKGVLCADKHVCIMHEGVVNDCPEDFGDPRTIGTNVELTCARCNGTYSATCTGTASLFTDNACGPSPDSVLVDSTCNAITRPGGGAARTYASLRYAATVSNEACAQAGAAPKPTAKLAGSATVCCHD</sequence>
<feature type="region of interest" description="Disordered" evidence="1">
    <location>
        <begin position="20"/>
        <end position="50"/>
    </location>
</feature>
<dbReference type="EMBL" id="CP089983">
    <property type="protein sequence ID" value="WXB03926.1"/>
    <property type="molecule type" value="Genomic_DNA"/>
</dbReference>
<protein>
    <recommendedName>
        <fullName evidence="4">Thaumatin-like protein</fullName>
    </recommendedName>
</protein>
<evidence type="ECO:0000313" key="2">
    <source>
        <dbReference type="EMBL" id="WXB03926.1"/>
    </source>
</evidence>
<evidence type="ECO:0008006" key="4">
    <source>
        <dbReference type="Google" id="ProtNLM"/>
    </source>
</evidence>
<evidence type="ECO:0000313" key="3">
    <source>
        <dbReference type="Proteomes" id="UP001374803"/>
    </source>
</evidence>
<gene>
    <name evidence="2" type="ORF">LVJ94_44345</name>
</gene>
<name>A0ABZ2L3X6_9BACT</name>
<evidence type="ECO:0000256" key="1">
    <source>
        <dbReference type="SAM" id="MobiDB-lite"/>
    </source>
</evidence>
<dbReference type="RefSeq" id="WP_394833561.1">
    <property type="nucleotide sequence ID" value="NZ_CP089929.1"/>
</dbReference>
<accession>A0ABZ2L3X6</accession>
<keyword evidence="3" id="KW-1185">Reference proteome</keyword>